<dbReference type="InterPro" id="IPR027785">
    <property type="entry name" value="UvrD-like_helicase_C"/>
</dbReference>
<evidence type="ECO:0000256" key="2">
    <source>
        <dbReference type="ARBA" id="ARBA00022840"/>
    </source>
</evidence>
<gene>
    <name evidence="4" type="ORF">HXK21_01230</name>
</gene>
<evidence type="ECO:0000313" key="4">
    <source>
        <dbReference type="EMBL" id="MBF0969654.1"/>
    </source>
</evidence>
<dbReference type="Pfam" id="PF13538">
    <property type="entry name" value="UvrD_C_2"/>
    <property type="match status" value="1"/>
</dbReference>
<dbReference type="RefSeq" id="WP_303762723.1">
    <property type="nucleotide sequence ID" value="NZ_JABZGR010000002.1"/>
</dbReference>
<dbReference type="AlphaFoldDB" id="A0A929RW55"/>
<dbReference type="Proteomes" id="UP000704068">
    <property type="component" value="Unassembled WGS sequence"/>
</dbReference>
<dbReference type="GO" id="GO:0003678">
    <property type="term" value="F:DNA helicase activity"/>
    <property type="evidence" value="ECO:0007669"/>
    <property type="project" value="UniProtKB-ARBA"/>
</dbReference>
<dbReference type="SUPFAM" id="SSF52540">
    <property type="entry name" value="P-loop containing nucleoside triphosphate hydrolases"/>
    <property type="match status" value="1"/>
</dbReference>
<name>A0A929RW55_9BACT</name>
<protein>
    <submittedName>
        <fullName evidence="4">AAA family ATPase</fullName>
    </submittedName>
</protein>
<comment type="caution">
    <text evidence="4">The sequence shown here is derived from an EMBL/GenBank/DDBJ whole genome shotgun (WGS) entry which is preliminary data.</text>
</comment>
<dbReference type="GO" id="GO:0005524">
    <property type="term" value="F:ATP binding"/>
    <property type="evidence" value="ECO:0007669"/>
    <property type="project" value="UniProtKB-KW"/>
</dbReference>
<dbReference type="CDD" id="cd17933">
    <property type="entry name" value="DEXSc_RecD-like"/>
    <property type="match status" value="1"/>
</dbReference>
<organism evidence="4 5">
    <name type="scientific">Alloprevotella tannerae</name>
    <dbReference type="NCBI Taxonomy" id="76122"/>
    <lineage>
        <taxon>Bacteria</taxon>
        <taxon>Pseudomonadati</taxon>
        <taxon>Bacteroidota</taxon>
        <taxon>Bacteroidia</taxon>
        <taxon>Bacteroidales</taxon>
        <taxon>Prevotellaceae</taxon>
        <taxon>Alloprevotella</taxon>
    </lineage>
</organism>
<evidence type="ECO:0000259" key="3">
    <source>
        <dbReference type="Pfam" id="PF13538"/>
    </source>
</evidence>
<keyword evidence="1" id="KW-0547">Nucleotide-binding</keyword>
<dbReference type="InterPro" id="IPR050534">
    <property type="entry name" value="Coronavir_polyprotein_1ab"/>
</dbReference>
<proteinExistence type="predicted"/>
<keyword evidence="2" id="KW-0067">ATP-binding</keyword>
<accession>A0A929RW55</accession>
<reference evidence="4" key="1">
    <citation type="submission" date="2020-04" db="EMBL/GenBank/DDBJ databases">
        <title>Deep metagenomics examines the oral microbiome during advanced dental caries in children, revealing novel taxa and co-occurrences with host molecules.</title>
        <authorList>
            <person name="Baker J.L."/>
            <person name="Morton J.T."/>
            <person name="Dinis M."/>
            <person name="Alvarez R."/>
            <person name="Tran N.C."/>
            <person name="Knight R."/>
            <person name="Edlund A."/>
        </authorList>
    </citation>
    <scope>NUCLEOTIDE SEQUENCE</scope>
    <source>
        <strain evidence="4">JCVI_34_bin.1</strain>
    </source>
</reference>
<feature type="domain" description="UvrD-like helicase C-terminal" evidence="3">
    <location>
        <begin position="443"/>
        <end position="494"/>
    </location>
</feature>
<dbReference type="CDD" id="cd18809">
    <property type="entry name" value="SF1_C_RecD"/>
    <property type="match status" value="1"/>
</dbReference>
<dbReference type="PANTHER" id="PTHR43788">
    <property type="entry name" value="DNA2/NAM7 HELICASE FAMILY MEMBER"/>
    <property type="match status" value="1"/>
</dbReference>
<dbReference type="Pfam" id="PF13604">
    <property type="entry name" value="AAA_30"/>
    <property type="match status" value="1"/>
</dbReference>
<evidence type="ECO:0000313" key="5">
    <source>
        <dbReference type="Proteomes" id="UP000704068"/>
    </source>
</evidence>
<dbReference type="PANTHER" id="PTHR43788:SF6">
    <property type="entry name" value="DNA HELICASE B"/>
    <property type="match status" value="1"/>
</dbReference>
<dbReference type="InterPro" id="IPR027417">
    <property type="entry name" value="P-loop_NTPase"/>
</dbReference>
<sequence length="506" mass="57396">MIYEELFERLAAEFHFSFTEEQARAAAMLAEFVYTPIQRPAFILRGYAGTGKTTLIGALVKTLCELGRPVVLLAPTGRAAKVFAAHAAQEASTIHKVIYRQETFNGEQTRFNLNFNRLKDGLFIVDEASMLSGEHAADSLFGSGALLDDLIDFVYQREGCRLLLVGDTAQLPPVGDEESPALNANNLRAYGLAVGEIDLTEVVRQHRGSDVLAGATHIRTLLTEGFTGRPVIQGSETGEVRFVPGDELIETLITAYGDCGTSDTIVITRSNKRANVYNAGIRERIFDREGPLTRGDRIMIVKNNYYWTERLLKAVEKAEARRREARLKTGLLPLEHELAAERPPFDFIANGETAEVIAVHNRQDQFGFHFADCVLRFDAYRNYEMECRVLLDTLTSESPSLTTEERRTLYENVLDDYESIPTRRERMKALRQDPYYNALQIKYAYAVTCHKAQGGQWERVFVDQGYVTDEMMGDNYLRWLYTAFTRTTDRLYLVNWPEEQQENLSE</sequence>
<dbReference type="EMBL" id="JABZGR010000002">
    <property type="protein sequence ID" value="MBF0969654.1"/>
    <property type="molecule type" value="Genomic_DNA"/>
</dbReference>
<evidence type="ECO:0000256" key="1">
    <source>
        <dbReference type="ARBA" id="ARBA00022741"/>
    </source>
</evidence>
<dbReference type="Gene3D" id="3.40.50.300">
    <property type="entry name" value="P-loop containing nucleotide triphosphate hydrolases"/>
    <property type="match status" value="2"/>
</dbReference>